<dbReference type="InterPro" id="IPR020846">
    <property type="entry name" value="MFS_dom"/>
</dbReference>
<evidence type="ECO:0000256" key="1">
    <source>
        <dbReference type="ARBA" id="ARBA00004651"/>
    </source>
</evidence>
<feature type="transmembrane region" description="Helical" evidence="8">
    <location>
        <begin position="272"/>
        <end position="290"/>
    </location>
</feature>
<feature type="transmembrane region" description="Helical" evidence="8">
    <location>
        <begin position="399"/>
        <end position="416"/>
    </location>
</feature>
<organism evidence="10 11">
    <name type="scientific">Arthrobacter cavernae</name>
    <dbReference type="NCBI Taxonomy" id="2817681"/>
    <lineage>
        <taxon>Bacteria</taxon>
        <taxon>Bacillati</taxon>
        <taxon>Actinomycetota</taxon>
        <taxon>Actinomycetes</taxon>
        <taxon>Micrococcales</taxon>
        <taxon>Micrococcaceae</taxon>
        <taxon>Arthrobacter</taxon>
    </lineage>
</organism>
<feature type="transmembrane region" description="Helical" evidence="8">
    <location>
        <begin position="132"/>
        <end position="153"/>
    </location>
</feature>
<dbReference type="GO" id="GO:0005886">
    <property type="term" value="C:plasma membrane"/>
    <property type="evidence" value="ECO:0007669"/>
    <property type="project" value="UniProtKB-SubCell"/>
</dbReference>
<dbReference type="PANTHER" id="PTHR43271:SF1">
    <property type="entry name" value="INNER MEMBRANE TRANSPORT PROTEIN YNFM"/>
    <property type="match status" value="1"/>
</dbReference>
<comment type="caution">
    <text evidence="10">The sequence shown here is derived from an EMBL/GenBank/DDBJ whole genome shotgun (WGS) entry which is preliminary data.</text>
</comment>
<evidence type="ECO:0000256" key="8">
    <source>
        <dbReference type="SAM" id="Phobius"/>
    </source>
</evidence>
<gene>
    <name evidence="10" type="ORF">J1902_04840</name>
</gene>
<evidence type="ECO:0000259" key="9">
    <source>
        <dbReference type="PROSITE" id="PS50850"/>
    </source>
</evidence>
<sequence length="426" mass="43982">MHWKYLPEQSYADTVSKTLSTNAVASGWEGHLKGSSGYRRILAGLALAGVATFAQLYSTQAVLPLMAADLHITAAEAALTISLATVGLAVTVLPWSFVADRIGRVRAMAIGITAATVFGLLVPLAPNMPVLLGLRTLEGMALGGIPAIAIAYLNEEVSRIHTALAAGSYVAGTTLGGLAGRLVAGPVGELWGWRSAALAVSLLATVSAVLFLVLVPKQRRFRPAPAGGFRGAMRTLGRHSANPKLLALYIQAFLLMGGFVAVYNYLGFRLHADPFALPGTLVSLIFLAYLSGTVSSRWGAGLTLRFGRRNVLLAGIGIMAGGLALTALDNLVVILLGLVVFTGGFFAAHSVGAGWTGAIAVDGRAQAASLYNLSYYLGSSVIGWAGGLVFQAFGWQALALSLTALACTTAVITAVVHRSPAGAPAG</sequence>
<comment type="similarity">
    <text evidence="2">Belongs to the major facilitator superfamily.</text>
</comment>
<dbReference type="CDD" id="cd17324">
    <property type="entry name" value="MFS_NepI_like"/>
    <property type="match status" value="1"/>
</dbReference>
<feature type="transmembrane region" description="Helical" evidence="8">
    <location>
        <begin position="105"/>
        <end position="126"/>
    </location>
</feature>
<keyword evidence="11" id="KW-1185">Reference proteome</keyword>
<dbReference type="AlphaFoldDB" id="A0A939KLJ1"/>
<evidence type="ECO:0000256" key="4">
    <source>
        <dbReference type="ARBA" id="ARBA00022475"/>
    </source>
</evidence>
<evidence type="ECO:0000313" key="10">
    <source>
        <dbReference type="EMBL" id="MBO1267313.1"/>
    </source>
</evidence>
<feature type="transmembrane region" description="Helical" evidence="8">
    <location>
        <begin position="196"/>
        <end position="215"/>
    </location>
</feature>
<feature type="transmembrane region" description="Helical" evidence="8">
    <location>
        <begin position="334"/>
        <end position="361"/>
    </location>
</feature>
<evidence type="ECO:0000313" key="11">
    <source>
        <dbReference type="Proteomes" id="UP000664164"/>
    </source>
</evidence>
<keyword evidence="7 8" id="KW-0472">Membrane</keyword>
<dbReference type="InterPro" id="IPR011701">
    <property type="entry name" value="MFS"/>
</dbReference>
<evidence type="ECO:0000256" key="7">
    <source>
        <dbReference type="ARBA" id="ARBA00023136"/>
    </source>
</evidence>
<feature type="transmembrane region" description="Helical" evidence="8">
    <location>
        <begin position="373"/>
        <end position="393"/>
    </location>
</feature>
<feature type="transmembrane region" description="Helical" evidence="8">
    <location>
        <begin position="77"/>
        <end position="98"/>
    </location>
</feature>
<accession>A0A939KLJ1</accession>
<comment type="subcellular location">
    <subcellularLocation>
        <location evidence="1">Cell membrane</location>
        <topology evidence="1">Multi-pass membrane protein</topology>
    </subcellularLocation>
</comment>
<feature type="domain" description="Major facilitator superfamily (MFS) profile" evidence="9">
    <location>
        <begin position="41"/>
        <end position="421"/>
    </location>
</feature>
<evidence type="ECO:0000256" key="5">
    <source>
        <dbReference type="ARBA" id="ARBA00022692"/>
    </source>
</evidence>
<evidence type="ECO:0000256" key="6">
    <source>
        <dbReference type="ARBA" id="ARBA00022989"/>
    </source>
</evidence>
<keyword evidence="5 8" id="KW-0812">Transmembrane</keyword>
<feature type="transmembrane region" description="Helical" evidence="8">
    <location>
        <begin position="160"/>
        <end position="184"/>
    </location>
</feature>
<dbReference type="PANTHER" id="PTHR43271">
    <property type="entry name" value="BLL2771 PROTEIN"/>
    <property type="match status" value="1"/>
</dbReference>
<dbReference type="GO" id="GO:0022857">
    <property type="term" value="F:transmembrane transporter activity"/>
    <property type="evidence" value="ECO:0007669"/>
    <property type="project" value="InterPro"/>
</dbReference>
<dbReference type="PROSITE" id="PS50850">
    <property type="entry name" value="MFS"/>
    <property type="match status" value="1"/>
</dbReference>
<evidence type="ECO:0000256" key="2">
    <source>
        <dbReference type="ARBA" id="ARBA00008335"/>
    </source>
</evidence>
<proteinExistence type="inferred from homology"/>
<dbReference type="Pfam" id="PF07690">
    <property type="entry name" value="MFS_1"/>
    <property type="match status" value="1"/>
</dbReference>
<keyword evidence="4" id="KW-1003">Cell membrane</keyword>
<keyword evidence="6 8" id="KW-1133">Transmembrane helix</keyword>
<dbReference type="InterPro" id="IPR036259">
    <property type="entry name" value="MFS_trans_sf"/>
</dbReference>
<dbReference type="EMBL" id="JAFNLL010000007">
    <property type="protein sequence ID" value="MBO1267313.1"/>
    <property type="molecule type" value="Genomic_DNA"/>
</dbReference>
<feature type="transmembrane region" description="Helical" evidence="8">
    <location>
        <begin position="41"/>
        <end position="57"/>
    </location>
</feature>
<dbReference type="SUPFAM" id="SSF103473">
    <property type="entry name" value="MFS general substrate transporter"/>
    <property type="match status" value="1"/>
</dbReference>
<feature type="transmembrane region" description="Helical" evidence="8">
    <location>
        <begin position="246"/>
        <end position="266"/>
    </location>
</feature>
<dbReference type="Proteomes" id="UP000664164">
    <property type="component" value="Unassembled WGS sequence"/>
</dbReference>
<protein>
    <submittedName>
        <fullName evidence="10">MFS transporter</fullName>
    </submittedName>
</protein>
<name>A0A939KLJ1_9MICC</name>
<keyword evidence="3" id="KW-0813">Transport</keyword>
<dbReference type="Gene3D" id="1.20.1250.20">
    <property type="entry name" value="MFS general substrate transporter like domains"/>
    <property type="match status" value="1"/>
</dbReference>
<feature type="transmembrane region" description="Helical" evidence="8">
    <location>
        <begin position="311"/>
        <end position="328"/>
    </location>
</feature>
<reference evidence="10" key="1">
    <citation type="submission" date="2021-03" db="EMBL/GenBank/DDBJ databases">
        <title>A new species, PO-11, isolated from a karst cave deposit.</title>
        <authorList>
            <person name="Zhaoxiaoyong W."/>
        </authorList>
    </citation>
    <scope>NUCLEOTIDE SEQUENCE</scope>
    <source>
        <strain evidence="10">PO-11</strain>
    </source>
</reference>
<evidence type="ECO:0000256" key="3">
    <source>
        <dbReference type="ARBA" id="ARBA00022448"/>
    </source>
</evidence>